<evidence type="ECO:0000313" key="1">
    <source>
        <dbReference type="EMBL" id="SJL17910.1"/>
    </source>
</evidence>
<accession>A0A284SA64</accession>
<dbReference type="Proteomes" id="UP000219338">
    <property type="component" value="Unassembled WGS sequence"/>
</dbReference>
<keyword evidence="2" id="KW-1185">Reference proteome</keyword>
<organism evidence="1 2">
    <name type="scientific">Armillaria ostoyae</name>
    <name type="common">Armillaria root rot fungus</name>
    <dbReference type="NCBI Taxonomy" id="47428"/>
    <lineage>
        <taxon>Eukaryota</taxon>
        <taxon>Fungi</taxon>
        <taxon>Dikarya</taxon>
        <taxon>Basidiomycota</taxon>
        <taxon>Agaricomycotina</taxon>
        <taxon>Agaricomycetes</taxon>
        <taxon>Agaricomycetidae</taxon>
        <taxon>Agaricales</taxon>
        <taxon>Marasmiineae</taxon>
        <taxon>Physalacriaceae</taxon>
        <taxon>Armillaria</taxon>
    </lineage>
</organism>
<evidence type="ECO:0000313" key="2">
    <source>
        <dbReference type="Proteomes" id="UP000219338"/>
    </source>
</evidence>
<sequence length="115" mass="13000">MQALSTVVEQRIVRIVYAGYDATRPDPDDDQLGILRIQYHHRNAVIFSGLIFSLTSVRMVFCSPTQEAALKAVLPVRMIRQSHLVLRLLIHQTQPDPHPVTPSTALLLAKQKTLY</sequence>
<reference evidence="2" key="1">
    <citation type="journal article" date="2017" name="Nat. Ecol. Evol.">
        <title>Genome expansion and lineage-specific genetic innovations in the forest pathogenic fungi Armillaria.</title>
        <authorList>
            <person name="Sipos G."/>
            <person name="Prasanna A.N."/>
            <person name="Walter M.C."/>
            <person name="O'Connor E."/>
            <person name="Balint B."/>
            <person name="Krizsan K."/>
            <person name="Kiss B."/>
            <person name="Hess J."/>
            <person name="Varga T."/>
            <person name="Slot J."/>
            <person name="Riley R."/>
            <person name="Boka B."/>
            <person name="Rigling D."/>
            <person name="Barry K."/>
            <person name="Lee J."/>
            <person name="Mihaltcheva S."/>
            <person name="LaButti K."/>
            <person name="Lipzen A."/>
            <person name="Waldron R."/>
            <person name="Moloney N.M."/>
            <person name="Sperisen C."/>
            <person name="Kredics L."/>
            <person name="Vagvoelgyi C."/>
            <person name="Patrignani A."/>
            <person name="Fitzpatrick D."/>
            <person name="Nagy I."/>
            <person name="Doyle S."/>
            <person name="Anderson J.B."/>
            <person name="Grigoriev I.V."/>
            <person name="Gueldener U."/>
            <person name="Muensterkoetter M."/>
            <person name="Nagy L.G."/>
        </authorList>
    </citation>
    <scope>NUCLEOTIDE SEQUENCE [LARGE SCALE GENOMIC DNA]</scope>
    <source>
        <strain evidence="2">C18/9</strain>
    </source>
</reference>
<dbReference type="EMBL" id="FUEG01000050">
    <property type="protein sequence ID" value="SJL17910.1"/>
    <property type="molecule type" value="Genomic_DNA"/>
</dbReference>
<name>A0A284SA64_ARMOS</name>
<protein>
    <submittedName>
        <fullName evidence="1">Uncharacterized protein</fullName>
    </submittedName>
</protein>
<gene>
    <name evidence="1" type="ORF">ARMOST_21479</name>
</gene>
<proteinExistence type="predicted"/>
<dbReference type="AlphaFoldDB" id="A0A284SA64"/>